<keyword evidence="2" id="KW-0479">Metal-binding</keyword>
<dbReference type="Pfam" id="PF13531">
    <property type="entry name" value="SBP_bac_11"/>
    <property type="match status" value="1"/>
</dbReference>
<protein>
    <submittedName>
        <fullName evidence="5">Molybdate ABC transporter substrate-binding protein</fullName>
    </submittedName>
</protein>
<dbReference type="EMBL" id="NQMQ01000009">
    <property type="protein sequence ID" value="PAJ70491.1"/>
    <property type="molecule type" value="Genomic_DNA"/>
</dbReference>
<dbReference type="GO" id="GO:0030973">
    <property type="term" value="F:molybdate ion binding"/>
    <property type="evidence" value="ECO:0007669"/>
    <property type="project" value="TreeGrafter"/>
</dbReference>
<dbReference type="SUPFAM" id="SSF53850">
    <property type="entry name" value="Periplasmic binding protein-like II"/>
    <property type="match status" value="1"/>
</dbReference>
<evidence type="ECO:0000256" key="3">
    <source>
        <dbReference type="ARBA" id="ARBA00022729"/>
    </source>
</evidence>
<reference evidence="5 6" key="1">
    <citation type="submission" date="2017-08" db="EMBL/GenBank/DDBJ databases">
        <authorList>
            <person name="de Groot N.N."/>
        </authorList>
    </citation>
    <scope>NUCLEOTIDE SEQUENCE [LARGE SCALE GENOMIC DNA]</scope>
    <source>
        <strain evidence="5 6">NBT06-6</strain>
    </source>
</reference>
<dbReference type="InterPro" id="IPR050682">
    <property type="entry name" value="ModA/WtpA"/>
</dbReference>
<dbReference type="GO" id="GO:0046872">
    <property type="term" value="F:metal ion binding"/>
    <property type="evidence" value="ECO:0007669"/>
    <property type="project" value="UniProtKB-KW"/>
</dbReference>
<dbReference type="PANTHER" id="PTHR30632:SF0">
    <property type="entry name" value="SULFATE-BINDING PROTEIN"/>
    <property type="match status" value="1"/>
</dbReference>
<evidence type="ECO:0000256" key="1">
    <source>
        <dbReference type="ARBA" id="ARBA00009175"/>
    </source>
</evidence>
<organism evidence="5 6">
    <name type="scientific">Corynebacterium hadale</name>
    <dbReference type="NCBI Taxonomy" id="2026255"/>
    <lineage>
        <taxon>Bacteria</taxon>
        <taxon>Bacillati</taxon>
        <taxon>Actinomycetota</taxon>
        <taxon>Actinomycetes</taxon>
        <taxon>Mycobacteriales</taxon>
        <taxon>Corynebacteriaceae</taxon>
        <taxon>Corynebacterium</taxon>
    </lineage>
</organism>
<dbReference type="Proteomes" id="UP000215771">
    <property type="component" value="Unassembled WGS sequence"/>
</dbReference>
<dbReference type="Gene3D" id="3.40.190.10">
    <property type="entry name" value="Periplasmic binding protein-like II"/>
    <property type="match status" value="2"/>
</dbReference>
<evidence type="ECO:0000313" key="5">
    <source>
        <dbReference type="EMBL" id="PAJ70491.1"/>
    </source>
</evidence>
<evidence type="ECO:0000313" key="6">
    <source>
        <dbReference type="Proteomes" id="UP000215771"/>
    </source>
</evidence>
<proteinExistence type="inferred from homology"/>
<accession>A0A269PEU0</accession>
<dbReference type="PANTHER" id="PTHR30632">
    <property type="entry name" value="MOLYBDATE-BINDING PERIPLASMIC PROTEIN"/>
    <property type="match status" value="1"/>
</dbReference>
<dbReference type="InterPro" id="IPR005950">
    <property type="entry name" value="ModA"/>
</dbReference>
<feature type="region of interest" description="Disordered" evidence="4">
    <location>
        <begin position="1"/>
        <end position="23"/>
    </location>
</feature>
<dbReference type="AlphaFoldDB" id="A0A269PEU0"/>
<evidence type="ECO:0000256" key="2">
    <source>
        <dbReference type="ARBA" id="ARBA00022723"/>
    </source>
</evidence>
<keyword evidence="3" id="KW-0732">Signal</keyword>
<evidence type="ECO:0000256" key="4">
    <source>
        <dbReference type="SAM" id="MobiDB-lite"/>
    </source>
</evidence>
<comment type="similarity">
    <text evidence="1">Belongs to the bacterial solute-binding protein ModA family.</text>
</comment>
<dbReference type="GO" id="GO:0015689">
    <property type="term" value="P:molybdate ion transport"/>
    <property type="evidence" value="ECO:0007669"/>
    <property type="project" value="InterPro"/>
</dbReference>
<sequence>MHSVFRPCGKIGPPEIPPVRKNRPIAPRRCAHPCVVDSLRTIRRQKGAAVRAVHTAIAATALASLLASCASDPVPGGSEAVVVLGAASTRVLNDEMRTLIDAPLTFNNAGSSTLVQQLREGAPGDVLITADQKNMDDAVRAGVARAPEIVATNSMVLVVPKGNPAGVRSADDLERDDVNFVMCDAQVPCGAVSQQLLRANSLDVHPVSLEHNVADTLGKVVSREADAAFVYRTDAAAADGDVDTVDIPHAAEFPNSLVAGVVTSSEHPGEAGELVHRLHSPQAREMWEQSGFTPAA</sequence>
<dbReference type="NCBIfam" id="TIGR01256">
    <property type="entry name" value="modA"/>
    <property type="match status" value="1"/>
</dbReference>
<name>A0A269PEU0_9CORY</name>
<comment type="caution">
    <text evidence="5">The sequence shown here is derived from an EMBL/GenBank/DDBJ whole genome shotgun (WGS) entry which is preliminary data.</text>
</comment>
<gene>
    <name evidence="5" type="primary">modA</name>
    <name evidence="5" type="ORF">CIG21_04075</name>
</gene>